<evidence type="ECO:0000256" key="3">
    <source>
        <dbReference type="ARBA" id="ARBA00022723"/>
    </source>
</evidence>
<evidence type="ECO:0000256" key="1">
    <source>
        <dbReference type="ARBA" id="ARBA00008140"/>
    </source>
</evidence>
<keyword evidence="4 7" id="KW-0863">Zinc-finger</keyword>
<evidence type="ECO:0000256" key="8">
    <source>
        <dbReference type="SAM" id="MobiDB-lite"/>
    </source>
</evidence>
<evidence type="ECO:0000256" key="6">
    <source>
        <dbReference type="ARBA" id="ARBA00022833"/>
    </source>
</evidence>
<evidence type="ECO:0000256" key="4">
    <source>
        <dbReference type="ARBA" id="ARBA00022771"/>
    </source>
</evidence>
<dbReference type="InterPro" id="IPR042266">
    <property type="entry name" value="PPPDE_sf"/>
</dbReference>
<evidence type="ECO:0000313" key="11">
    <source>
        <dbReference type="EMBL" id="CAE4621978.1"/>
    </source>
</evidence>
<dbReference type="PROSITE" id="PS51858">
    <property type="entry name" value="PPPDE"/>
    <property type="match status" value="1"/>
</dbReference>
<feature type="domain" description="PPPDE" evidence="10">
    <location>
        <begin position="2"/>
        <end position="127"/>
    </location>
</feature>
<dbReference type="GO" id="GO:0005634">
    <property type="term" value="C:nucleus"/>
    <property type="evidence" value="ECO:0007669"/>
    <property type="project" value="TreeGrafter"/>
</dbReference>
<dbReference type="GO" id="GO:0008233">
    <property type="term" value="F:peptidase activity"/>
    <property type="evidence" value="ECO:0007669"/>
    <property type="project" value="UniProtKB-KW"/>
</dbReference>
<dbReference type="InterPro" id="IPR001841">
    <property type="entry name" value="Znf_RING"/>
</dbReference>
<dbReference type="InterPro" id="IPR013083">
    <property type="entry name" value="Znf_RING/FYVE/PHD"/>
</dbReference>
<evidence type="ECO:0000256" key="7">
    <source>
        <dbReference type="PROSITE-ProRule" id="PRU00175"/>
    </source>
</evidence>
<dbReference type="GO" id="GO:0061630">
    <property type="term" value="F:ubiquitin protein ligase activity"/>
    <property type="evidence" value="ECO:0007669"/>
    <property type="project" value="TreeGrafter"/>
</dbReference>
<feature type="domain" description="RING-type" evidence="9">
    <location>
        <begin position="441"/>
        <end position="482"/>
    </location>
</feature>
<dbReference type="GO" id="GO:0008270">
    <property type="term" value="F:zinc ion binding"/>
    <property type="evidence" value="ECO:0007669"/>
    <property type="project" value="UniProtKB-KW"/>
</dbReference>
<evidence type="ECO:0000256" key="5">
    <source>
        <dbReference type="ARBA" id="ARBA00022801"/>
    </source>
</evidence>
<dbReference type="SMART" id="SM01179">
    <property type="entry name" value="DUF862"/>
    <property type="match status" value="1"/>
</dbReference>
<dbReference type="PROSITE" id="PS50089">
    <property type="entry name" value="ZF_RING_2"/>
    <property type="match status" value="1"/>
</dbReference>
<dbReference type="Gene3D" id="3.30.40.10">
    <property type="entry name" value="Zinc/RING finger domain, C3HC4 (zinc finger)"/>
    <property type="match status" value="1"/>
</dbReference>
<accession>A0A7S4VVK1</accession>
<dbReference type="Pfam" id="PF13639">
    <property type="entry name" value="zf-RING_2"/>
    <property type="match status" value="1"/>
</dbReference>
<sequence length="499" mass="53081">MASVQLALSALGGVPGAMAYHSSVLVDGQEFSFSHLGIRSARGPVSHTAIGGLPAILDFGSSLRPGQHVGKQLVAVLAPHFLPKSYDLLRKNCNTFTDAALVFLVRQRLNTKYKALEQVGSTMPALVRVASGGRYAPNPNADSFDLEALIRILDVDRSAQAEHFSVDRCAACPNPLAFLSWLPGGIGTCLSGRPEGITQEDAKLARQFQQQEEDILADGQGARSVQAEEDANSKQKATPCRSLHRRLPGPRASPCPGPRVLCGARAGPRDDCVDGSAAGEFRADRVEDPSAGGASGGVGREAAPGRQPRPQRPGDDLQDALRALRGTSGGVGREAAARRQPRPQRRGDLLQDALCRTRVRRRTRRQEVCIPQGTAGRHRTSGRGVDSSTLDALTVVTTFAGPGSAHGIRGRLKAIFRGKMACAGSAGGFSGTDDEHEEEECAVCLEAFTKGDKLRILPCLHGFHKRCVDSWLCQSSECPLCKHSVLPMSAGRSASPRQA</sequence>
<dbReference type="PANTHER" id="PTHR45931">
    <property type="entry name" value="SI:CH211-59O9.10"/>
    <property type="match status" value="1"/>
</dbReference>
<keyword evidence="3" id="KW-0479">Metal-binding</keyword>
<dbReference type="Gene3D" id="3.90.1720.30">
    <property type="entry name" value="PPPDE domains"/>
    <property type="match status" value="1"/>
</dbReference>
<gene>
    <name evidence="11" type="ORF">AMON00008_LOCUS39039</name>
</gene>
<dbReference type="GO" id="GO:0006511">
    <property type="term" value="P:ubiquitin-dependent protein catabolic process"/>
    <property type="evidence" value="ECO:0007669"/>
    <property type="project" value="TreeGrafter"/>
</dbReference>
<keyword evidence="2" id="KW-0645">Protease</keyword>
<protein>
    <recommendedName>
        <fullName evidence="12">RING-type domain-containing protein</fullName>
    </recommendedName>
</protein>
<dbReference type="AlphaFoldDB" id="A0A7S4VVK1"/>
<feature type="region of interest" description="Disordered" evidence="8">
    <location>
        <begin position="217"/>
        <end position="257"/>
    </location>
</feature>
<dbReference type="InterPro" id="IPR008580">
    <property type="entry name" value="PPPDE_dom"/>
</dbReference>
<reference evidence="11" key="1">
    <citation type="submission" date="2021-01" db="EMBL/GenBank/DDBJ databases">
        <authorList>
            <person name="Corre E."/>
            <person name="Pelletier E."/>
            <person name="Niang G."/>
            <person name="Scheremetjew M."/>
            <person name="Finn R."/>
            <person name="Kale V."/>
            <person name="Holt S."/>
            <person name="Cochrane G."/>
            <person name="Meng A."/>
            <person name="Brown T."/>
            <person name="Cohen L."/>
        </authorList>
    </citation>
    <scope>NUCLEOTIDE SEQUENCE</scope>
    <source>
        <strain evidence="11">CCMP3105</strain>
    </source>
</reference>
<dbReference type="Pfam" id="PF05903">
    <property type="entry name" value="Peptidase_C97"/>
    <property type="match status" value="1"/>
</dbReference>
<name>A0A7S4VVK1_9DINO</name>
<evidence type="ECO:0000259" key="9">
    <source>
        <dbReference type="PROSITE" id="PS50089"/>
    </source>
</evidence>
<dbReference type="SUPFAM" id="SSF57850">
    <property type="entry name" value="RING/U-box"/>
    <property type="match status" value="1"/>
</dbReference>
<keyword evidence="5" id="KW-0378">Hydrolase</keyword>
<evidence type="ECO:0000256" key="2">
    <source>
        <dbReference type="ARBA" id="ARBA00022670"/>
    </source>
</evidence>
<evidence type="ECO:0000259" key="10">
    <source>
        <dbReference type="PROSITE" id="PS51858"/>
    </source>
</evidence>
<keyword evidence="6" id="KW-0862">Zinc</keyword>
<organism evidence="11">
    <name type="scientific">Alexandrium monilatum</name>
    <dbReference type="NCBI Taxonomy" id="311494"/>
    <lineage>
        <taxon>Eukaryota</taxon>
        <taxon>Sar</taxon>
        <taxon>Alveolata</taxon>
        <taxon>Dinophyceae</taxon>
        <taxon>Gonyaulacales</taxon>
        <taxon>Pyrocystaceae</taxon>
        <taxon>Alexandrium</taxon>
    </lineage>
</organism>
<dbReference type="CDD" id="cd16454">
    <property type="entry name" value="RING-H2_PA-TM-RING"/>
    <property type="match status" value="1"/>
</dbReference>
<comment type="similarity">
    <text evidence="1">Belongs to the DeSI family.</text>
</comment>
<dbReference type="EMBL" id="HBNR01055550">
    <property type="protein sequence ID" value="CAE4621978.1"/>
    <property type="molecule type" value="Transcribed_RNA"/>
</dbReference>
<dbReference type="PANTHER" id="PTHR45931:SF3">
    <property type="entry name" value="RING ZINC FINGER-CONTAINING PROTEIN"/>
    <property type="match status" value="1"/>
</dbReference>
<evidence type="ECO:0008006" key="12">
    <source>
        <dbReference type="Google" id="ProtNLM"/>
    </source>
</evidence>
<feature type="region of interest" description="Disordered" evidence="8">
    <location>
        <begin position="280"/>
        <end position="351"/>
    </location>
</feature>
<dbReference type="SMART" id="SM00184">
    <property type="entry name" value="RING"/>
    <property type="match status" value="1"/>
</dbReference>
<proteinExistence type="inferred from homology"/>
<dbReference type="InterPro" id="IPR051834">
    <property type="entry name" value="RING_finger_E3_ligase"/>
</dbReference>